<dbReference type="EMBL" id="QWGB01000005">
    <property type="protein sequence ID" value="RIJ24581.1"/>
    <property type="molecule type" value="Genomic_DNA"/>
</dbReference>
<evidence type="ECO:0000313" key="4">
    <source>
        <dbReference type="Proteomes" id="UP000265431"/>
    </source>
</evidence>
<dbReference type="PANTHER" id="PTHR12879:SF8">
    <property type="entry name" value="SPHINGOLIPID DELTA(4)-DESATURASE DES1"/>
    <property type="match status" value="1"/>
</dbReference>
<dbReference type="RefSeq" id="WP_119379770.1">
    <property type="nucleotide sequence ID" value="NZ_QWGB01000005.1"/>
</dbReference>
<gene>
    <name evidence="3" type="ORF">D1224_10240</name>
</gene>
<evidence type="ECO:0000259" key="2">
    <source>
        <dbReference type="Pfam" id="PF00487"/>
    </source>
</evidence>
<organism evidence="3 4">
    <name type="scientific">Henriciella barbarensis</name>
    <dbReference type="NCBI Taxonomy" id="86342"/>
    <lineage>
        <taxon>Bacteria</taxon>
        <taxon>Pseudomonadati</taxon>
        <taxon>Pseudomonadota</taxon>
        <taxon>Alphaproteobacteria</taxon>
        <taxon>Hyphomonadales</taxon>
        <taxon>Hyphomonadaceae</taxon>
        <taxon>Henriciella</taxon>
    </lineage>
</organism>
<sequence length="305" mass="34586">MQQGMKLSQALSKSELRAFQKKSDLRALGGLAFNWGMIVFAFAIAINWPNPVTILAGIILLGGRQLGLGVVNHDCAHHAFFKSPKVDEFVGHWLAGAPMNTSLKAYRAYHLKHHKFAGTPNDPDIGFVKNYPVSKSSLKRKFMRDFTGQTGFRDTMNDLKKFKLSRNYPWLLFHVALLGTLTLVGAPWAYLMWWAARLFVFPAIVRLRQIGEHGTALDRTSLDARLNTGTTVAPLWQRVIVAPNDVNYHLEHHLLASVPPYRLGRLHRLLSERGYYDGYDCISKDYFDVIRRAVRPDEPRMVAAE</sequence>
<keyword evidence="1" id="KW-0472">Membrane</keyword>
<accession>A0A399R1D0</accession>
<comment type="caution">
    <text evidence="3">The sequence shown here is derived from an EMBL/GenBank/DDBJ whole genome shotgun (WGS) entry which is preliminary data.</text>
</comment>
<dbReference type="GO" id="GO:0016020">
    <property type="term" value="C:membrane"/>
    <property type="evidence" value="ECO:0007669"/>
    <property type="project" value="GOC"/>
</dbReference>
<dbReference type="GO" id="GO:0042284">
    <property type="term" value="F:sphingolipid delta-4 desaturase activity"/>
    <property type="evidence" value="ECO:0007669"/>
    <property type="project" value="TreeGrafter"/>
</dbReference>
<dbReference type="OrthoDB" id="9792534at2"/>
<dbReference type="InterPro" id="IPR005804">
    <property type="entry name" value="FA_desaturase_dom"/>
</dbReference>
<name>A0A399R1D0_9PROT</name>
<dbReference type="PANTHER" id="PTHR12879">
    <property type="entry name" value="SPHINGOLIPID DELTA 4 DESATURASE/C-4 HYDROXYLASE PROTEIN DES2"/>
    <property type="match status" value="1"/>
</dbReference>
<evidence type="ECO:0000256" key="1">
    <source>
        <dbReference type="SAM" id="Phobius"/>
    </source>
</evidence>
<keyword evidence="4" id="KW-1185">Reference proteome</keyword>
<feature type="transmembrane region" description="Helical" evidence="1">
    <location>
        <begin position="27"/>
        <end position="46"/>
    </location>
</feature>
<keyword evidence="1" id="KW-0812">Transmembrane</keyword>
<reference evidence="3 4" key="1">
    <citation type="submission" date="2018-08" db="EMBL/GenBank/DDBJ databases">
        <title>Henriciella mobilis sp. nov., isolated from seawater.</title>
        <authorList>
            <person name="Cheng H."/>
            <person name="Wu Y.-H."/>
            <person name="Xu X.-W."/>
            <person name="Guo L.-L."/>
        </authorList>
    </citation>
    <scope>NUCLEOTIDE SEQUENCE [LARGE SCALE GENOMIC DNA]</scope>
    <source>
        <strain evidence="3 4">CCUG66934</strain>
    </source>
</reference>
<keyword evidence="1" id="KW-1133">Transmembrane helix</keyword>
<feature type="transmembrane region" description="Helical" evidence="1">
    <location>
        <begin position="52"/>
        <end position="71"/>
    </location>
</feature>
<evidence type="ECO:0000313" key="3">
    <source>
        <dbReference type="EMBL" id="RIJ24581.1"/>
    </source>
</evidence>
<protein>
    <submittedName>
        <fullName evidence="3">Fatty acid desaturase</fullName>
    </submittedName>
</protein>
<feature type="domain" description="Fatty acid desaturase" evidence="2">
    <location>
        <begin position="54"/>
        <end position="276"/>
    </location>
</feature>
<feature type="transmembrane region" description="Helical" evidence="1">
    <location>
        <begin position="170"/>
        <end position="196"/>
    </location>
</feature>
<dbReference type="Proteomes" id="UP000265431">
    <property type="component" value="Unassembled WGS sequence"/>
</dbReference>
<dbReference type="AlphaFoldDB" id="A0A399R1D0"/>
<dbReference type="GO" id="GO:0046513">
    <property type="term" value="P:ceramide biosynthetic process"/>
    <property type="evidence" value="ECO:0007669"/>
    <property type="project" value="TreeGrafter"/>
</dbReference>
<dbReference type="CDD" id="cd03510">
    <property type="entry name" value="Rhizobitoxine-FADS-like"/>
    <property type="match status" value="1"/>
</dbReference>
<proteinExistence type="predicted"/>
<dbReference type="Pfam" id="PF00487">
    <property type="entry name" value="FA_desaturase"/>
    <property type="match status" value="1"/>
</dbReference>